<keyword evidence="4 6" id="KW-1133">Transmembrane helix</keyword>
<feature type="transmembrane region" description="Helical" evidence="6">
    <location>
        <begin position="84"/>
        <end position="106"/>
    </location>
</feature>
<dbReference type="Pfam" id="PF00520">
    <property type="entry name" value="Ion_trans"/>
    <property type="match status" value="1"/>
</dbReference>
<feature type="transmembrane region" description="Helical" evidence="6">
    <location>
        <begin position="44"/>
        <end position="63"/>
    </location>
</feature>
<dbReference type="GO" id="GO:0005216">
    <property type="term" value="F:monoatomic ion channel activity"/>
    <property type="evidence" value="ECO:0007669"/>
    <property type="project" value="InterPro"/>
</dbReference>
<keyword evidence="2 6" id="KW-0812">Transmembrane</keyword>
<organism evidence="8">
    <name type="scientific">Leptocylindrus danicus</name>
    <dbReference type="NCBI Taxonomy" id="163516"/>
    <lineage>
        <taxon>Eukaryota</taxon>
        <taxon>Sar</taxon>
        <taxon>Stramenopiles</taxon>
        <taxon>Ochrophyta</taxon>
        <taxon>Bacillariophyta</taxon>
        <taxon>Coscinodiscophyceae</taxon>
        <taxon>Chaetocerotophycidae</taxon>
        <taxon>Leptocylindrales</taxon>
        <taxon>Leptocylindraceae</taxon>
        <taxon>Leptocylindrus</taxon>
    </lineage>
</organism>
<dbReference type="AlphaFoldDB" id="A0A7S2K8T3"/>
<evidence type="ECO:0000256" key="2">
    <source>
        <dbReference type="ARBA" id="ARBA00022692"/>
    </source>
</evidence>
<dbReference type="PANTHER" id="PTHR10582">
    <property type="entry name" value="TRANSIENT RECEPTOR POTENTIAL ION CHANNEL PROTEIN"/>
    <property type="match status" value="1"/>
</dbReference>
<evidence type="ECO:0000256" key="6">
    <source>
        <dbReference type="SAM" id="Phobius"/>
    </source>
</evidence>
<sequence length="352" mass="40146">MWNHFDLVTLTMITQVAYDMSRSVNDELQHNQDDFTNPSDDLRIRRVIATAVVFETIFLFHYIRILNQSLAVFITALVQIVIDLRWFIFVLVIMLSMFAQMFMAIIPGTQEGQTYASMNCGNQVTAAALLEECIRDADISSFKYFYRITYEMMLGDWDLDRGFSDGGVYPVFVLFTFFITIIMTNMLIAIASGSYENAKQKGPGLFRIMRIHYCSEVSLLELATCQGTKVVSALIITGTLFSIGVVRWLDRTTNKSGSFEHQYHLYLAVGVMAWYVFTAAGVLYYTATSSRMVKERQCHKFGFGVLLLYFRNVSRFIQFVGKRLIGTIESDDDENWDNDSGCFVSACSNNSK</sequence>
<evidence type="ECO:0000313" key="8">
    <source>
        <dbReference type="EMBL" id="CAD9569801.1"/>
    </source>
</evidence>
<feature type="transmembrane region" description="Helical" evidence="6">
    <location>
        <begin position="167"/>
        <end position="191"/>
    </location>
</feature>
<feature type="domain" description="Ion transport" evidence="7">
    <location>
        <begin position="2"/>
        <end position="201"/>
    </location>
</feature>
<dbReference type="Gene3D" id="1.10.287.70">
    <property type="match status" value="1"/>
</dbReference>
<evidence type="ECO:0000256" key="5">
    <source>
        <dbReference type="ARBA" id="ARBA00023136"/>
    </source>
</evidence>
<evidence type="ECO:0000256" key="4">
    <source>
        <dbReference type="ARBA" id="ARBA00022989"/>
    </source>
</evidence>
<reference evidence="8" key="1">
    <citation type="submission" date="2021-01" db="EMBL/GenBank/DDBJ databases">
        <authorList>
            <person name="Corre E."/>
            <person name="Pelletier E."/>
            <person name="Niang G."/>
            <person name="Scheremetjew M."/>
            <person name="Finn R."/>
            <person name="Kale V."/>
            <person name="Holt S."/>
            <person name="Cochrane G."/>
            <person name="Meng A."/>
            <person name="Brown T."/>
            <person name="Cohen L."/>
        </authorList>
    </citation>
    <scope>NUCLEOTIDE SEQUENCE</scope>
    <source>
        <strain evidence="8">B650</strain>
    </source>
</reference>
<evidence type="ECO:0000256" key="3">
    <source>
        <dbReference type="ARBA" id="ARBA00022737"/>
    </source>
</evidence>
<proteinExistence type="predicted"/>
<feature type="transmembrane region" description="Helical" evidence="6">
    <location>
        <begin position="230"/>
        <end position="249"/>
    </location>
</feature>
<keyword evidence="3" id="KW-0677">Repeat</keyword>
<protein>
    <recommendedName>
        <fullName evidence="7">Ion transport domain-containing protein</fullName>
    </recommendedName>
</protein>
<dbReference type="GO" id="GO:0005886">
    <property type="term" value="C:plasma membrane"/>
    <property type="evidence" value="ECO:0007669"/>
    <property type="project" value="TreeGrafter"/>
</dbReference>
<dbReference type="InterPro" id="IPR024862">
    <property type="entry name" value="TRPV"/>
</dbReference>
<keyword evidence="5 6" id="KW-0472">Membrane</keyword>
<feature type="transmembrane region" description="Helical" evidence="6">
    <location>
        <begin position="265"/>
        <end position="287"/>
    </location>
</feature>
<accession>A0A7S2K8T3</accession>
<dbReference type="InterPro" id="IPR005821">
    <property type="entry name" value="Ion_trans_dom"/>
</dbReference>
<comment type="subcellular location">
    <subcellularLocation>
        <location evidence="1">Membrane</location>
        <topology evidence="1">Multi-pass membrane protein</topology>
    </subcellularLocation>
</comment>
<name>A0A7S2K8T3_9STRA</name>
<gene>
    <name evidence="8" type="ORF">LDAN0321_LOCUS6996</name>
</gene>
<dbReference type="PANTHER" id="PTHR10582:SF2">
    <property type="entry name" value="INACTIVE"/>
    <property type="match status" value="1"/>
</dbReference>
<evidence type="ECO:0000259" key="7">
    <source>
        <dbReference type="Pfam" id="PF00520"/>
    </source>
</evidence>
<evidence type="ECO:0000256" key="1">
    <source>
        <dbReference type="ARBA" id="ARBA00004141"/>
    </source>
</evidence>
<dbReference type="GO" id="GO:0098703">
    <property type="term" value="P:calcium ion import across plasma membrane"/>
    <property type="evidence" value="ECO:0007669"/>
    <property type="project" value="TreeGrafter"/>
</dbReference>
<dbReference type="EMBL" id="HBGY01011050">
    <property type="protein sequence ID" value="CAD9569801.1"/>
    <property type="molecule type" value="Transcribed_RNA"/>
</dbReference>